<dbReference type="Proteomes" id="UP000321046">
    <property type="component" value="Unassembled WGS sequence"/>
</dbReference>
<sequence length="329" mass="36233">MATSSGSIHRTIWNSLKITGCALSVAAIAWGVGVFTPQGEVASSHADTAWLSPFKRSNTERFNTALEKLGHPEPRRYDLNGNTVYFSTTTSLKTPQELLLDYQDEFVRQGINQDTFTALAPADEEARLLNALQGGLSPIAISPDHIALAGVLTKNRADSPEALRDDYLGTDNPHELFRAHRYIEISRDPDRRHTEVVASWSDEAFDYSRMVPGNDADHQAFDELVPACPGCTRLTRFADENPGAHQVDLTFASPASADTLIHFYDQALPSRGWSLADEGDAIALASEFFELPETGHTRRYTGPDNLGLTLVFQRDARTGHTLVHAARSR</sequence>
<gene>
    <name evidence="1" type="ORF">FRC96_13535</name>
</gene>
<dbReference type="AlphaFoldDB" id="A0A5C6XBW4"/>
<proteinExistence type="predicted"/>
<dbReference type="EMBL" id="VOSL01000054">
    <property type="protein sequence ID" value="TXD34635.1"/>
    <property type="molecule type" value="Genomic_DNA"/>
</dbReference>
<comment type="caution">
    <text evidence="1">The sequence shown here is derived from an EMBL/GenBank/DDBJ whole genome shotgun (WGS) entry which is preliminary data.</text>
</comment>
<dbReference type="RefSeq" id="WP_146975070.1">
    <property type="nucleotide sequence ID" value="NZ_VOSL01000054.1"/>
</dbReference>
<protein>
    <submittedName>
        <fullName evidence="1">Uncharacterized protein</fullName>
    </submittedName>
</protein>
<reference evidence="1 2" key="1">
    <citation type="submission" date="2019-08" db="EMBL/GenBank/DDBJ databases">
        <title>Bradymonadales sp. TMQ2.</title>
        <authorList>
            <person name="Liang Q."/>
        </authorList>
    </citation>
    <scope>NUCLEOTIDE SEQUENCE [LARGE SCALE GENOMIC DNA]</scope>
    <source>
        <strain evidence="1 2">TMQ2</strain>
    </source>
</reference>
<accession>A0A5C6XBW4</accession>
<name>A0A5C6XBW4_9DELT</name>
<organism evidence="1 2">
    <name type="scientific">Lujinxingia vulgaris</name>
    <dbReference type="NCBI Taxonomy" id="2600176"/>
    <lineage>
        <taxon>Bacteria</taxon>
        <taxon>Deltaproteobacteria</taxon>
        <taxon>Bradymonadales</taxon>
        <taxon>Lujinxingiaceae</taxon>
        <taxon>Lujinxingia</taxon>
    </lineage>
</organism>
<evidence type="ECO:0000313" key="1">
    <source>
        <dbReference type="EMBL" id="TXD34635.1"/>
    </source>
</evidence>
<evidence type="ECO:0000313" key="2">
    <source>
        <dbReference type="Proteomes" id="UP000321046"/>
    </source>
</evidence>
<dbReference type="OrthoDB" id="5497569at2"/>